<dbReference type="EMBL" id="VEPZ02001150">
    <property type="protein sequence ID" value="KAE8691003.1"/>
    <property type="molecule type" value="Genomic_DNA"/>
</dbReference>
<evidence type="ECO:0000256" key="3">
    <source>
        <dbReference type="ARBA" id="ARBA00023136"/>
    </source>
</evidence>
<feature type="transmembrane region" description="Helical" evidence="4">
    <location>
        <begin position="149"/>
        <end position="168"/>
    </location>
</feature>
<keyword evidence="4" id="KW-0813">Transport</keyword>
<comment type="subcellular location">
    <subcellularLocation>
        <location evidence="4">Cell membrane</location>
        <topology evidence="4">Multi-pass membrane protein</topology>
    </subcellularLocation>
    <subcellularLocation>
        <location evidence="4">Early endosome</location>
    </subcellularLocation>
</comment>
<dbReference type="GO" id="GO:0005886">
    <property type="term" value="C:plasma membrane"/>
    <property type="evidence" value="ECO:0007669"/>
    <property type="project" value="UniProtKB-SubCell"/>
</dbReference>
<evidence type="ECO:0000313" key="6">
    <source>
        <dbReference type="Proteomes" id="UP000436088"/>
    </source>
</evidence>
<dbReference type="InterPro" id="IPR008521">
    <property type="entry name" value="Mg_trans_NIPA"/>
</dbReference>
<keyword evidence="4" id="KW-1003">Cell membrane</keyword>
<dbReference type="Proteomes" id="UP000436088">
    <property type="component" value="Unassembled WGS sequence"/>
</dbReference>
<evidence type="ECO:0000313" key="5">
    <source>
        <dbReference type="EMBL" id="KAE8691003.1"/>
    </source>
</evidence>
<name>A0A6A2ZH16_HIBSY</name>
<keyword evidence="6" id="KW-1185">Reference proteome</keyword>
<feature type="transmembrane region" description="Helical" evidence="4">
    <location>
        <begin position="117"/>
        <end position="134"/>
    </location>
</feature>
<keyword evidence="3 4" id="KW-0472">Membrane</keyword>
<evidence type="ECO:0000256" key="2">
    <source>
        <dbReference type="ARBA" id="ARBA00022989"/>
    </source>
</evidence>
<keyword evidence="4" id="KW-0460">Magnesium</keyword>
<accession>A0A6A2ZH16</accession>
<reference evidence="5" key="1">
    <citation type="submission" date="2019-09" db="EMBL/GenBank/DDBJ databases">
        <title>Draft genome information of white flower Hibiscus syriacus.</title>
        <authorList>
            <person name="Kim Y.-M."/>
        </authorList>
    </citation>
    <scope>NUCLEOTIDE SEQUENCE [LARGE SCALE GENOMIC DNA]</scope>
    <source>
        <strain evidence="5">YM2019G1</strain>
    </source>
</reference>
<organism evidence="5 6">
    <name type="scientific">Hibiscus syriacus</name>
    <name type="common">Rose of Sharon</name>
    <dbReference type="NCBI Taxonomy" id="106335"/>
    <lineage>
        <taxon>Eukaryota</taxon>
        <taxon>Viridiplantae</taxon>
        <taxon>Streptophyta</taxon>
        <taxon>Embryophyta</taxon>
        <taxon>Tracheophyta</taxon>
        <taxon>Spermatophyta</taxon>
        <taxon>Magnoliopsida</taxon>
        <taxon>eudicotyledons</taxon>
        <taxon>Gunneridae</taxon>
        <taxon>Pentapetalae</taxon>
        <taxon>rosids</taxon>
        <taxon>malvids</taxon>
        <taxon>Malvales</taxon>
        <taxon>Malvaceae</taxon>
        <taxon>Malvoideae</taxon>
        <taxon>Hibiscus</taxon>
    </lineage>
</organism>
<comment type="similarity">
    <text evidence="4">Belongs to the NIPA (TC 2.A.7) family.</text>
</comment>
<dbReference type="AlphaFoldDB" id="A0A6A2ZH16"/>
<dbReference type="Pfam" id="PF05653">
    <property type="entry name" value="Mg_trans_NIPA"/>
    <property type="match status" value="2"/>
</dbReference>
<keyword evidence="2 4" id="KW-1133">Transmembrane helix</keyword>
<dbReference type="PANTHER" id="PTHR12570">
    <property type="match status" value="1"/>
</dbReference>
<keyword evidence="4" id="KW-0967">Endosome</keyword>
<protein>
    <recommendedName>
        <fullName evidence="4">Probable magnesium transporter</fullName>
    </recommendedName>
</protein>
<keyword evidence="4" id="KW-0406">Ion transport</keyword>
<dbReference type="PANTHER" id="PTHR12570:SF19">
    <property type="entry name" value="MAGNESIUM TRANSPORTER-RELATED"/>
    <property type="match status" value="1"/>
</dbReference>
<proteinExistence type="inferred from homology"/>
<evidence type="ECO:0000256" key="4">
    <source>
        <dbReference type="RuleBase" id="RU363078"/>
    </source>
</evidence>
<comment type="caution">
    <text evidence="5">The sequence shown here is derived from an EMBL/GenBank/DDBJ whole genome shotgun (WGS) entry which is preliminary data.</text>
</comment>
<dbReference type="GO" id="GO:0005769">
    <property type="term" value="C:early endosome"/>
    <property type="evidence" value="ECO:0007669"/>
    <property type="project" value="UniProtKB-SubCell"/>
</dbReference>
<gene>
    <name evidence="5" type="ORF">F3Y22_tig00110893pilonHSYRG00904</name>
</gene>
<sequence>MFTMIVGGVANFVEYAFAPAILVTPLGDMNYGYTTSFFTVSGLSYCIGHPFDLIFSTEMWANKCVGFPRHLFLDGISLGMSFQLWIIWYIVMSVKALGTALKLTFEGRNQLVYPETWFFVFIVATCVITQMNYLNKALNTFNTAVVSHIYYVMFTSLTILASVIMFKIETVKTREASYLNCVASLLCYVGDMFKKNTQQVWVEHGSLGEI</sequence>
<comment type="caution">
    <text evidence="4">Lacks conserved residue(s) required for the propagation of feature annotation.</text>
</comment>
<comment type="function">
    <text evidence="4">Acts as a Mg(2+) transporter. Can also transport other divalent cations such as Fe(2+), Sr(2+), Ba(2+), Mn(2+) and Co(2+) but to a much less extent than Mg(2+).</text>
</comment>
<comment type="subunit">
    <text evidence="4">Homodimer.</text>
</comment>
<evidence type="ECO:0000256" key="1">
    <source>
        <dbReference type="ARBA" id="ARBA00022692"/>
    </source>
</evidence>
<keyword evidence="1 4" id="KW-0812">Transmembrane</keyword>
<dbReference type="GO" id="GO:0015095">
    <property type="term" value="F:magnesium ion transmembrane transporter activity"/>
    <property type="evidence" value="ECO:0007669"/>
    <property type="project" value="UniProtKB-UniRule"/>
</dbReference>